<dbReference type="InterPro" id="IPR006875">
    <property type="entry name" value="Sarcoglycan"/>
</dbReference>
<organism evidence="14 15">
    <name type="scientific">Caenorhabditis bovis</name>
    <dbReference type="NCBI Taxonomy" id="2654633"/>
    <lineage>
        <taxon>Eukaryota</taxon>
        <taxon>Metazoa</taxon>
        <taxon>Ecdysozoa</taxon>
        <taxon>Nematoda</taxon>
        <taxon>Chromadorea</taxon>
        <taxon>Rhabditida</taxon>
        <taxon>Rhabditina</taxon>
        <taxon>Rhabditomorpha</taxon>
        <taxon>Rhabditoidea</taxon>
        <taxon>Rhabditidae</taxon>
        <taxon>Peloderinae</taxon>
        <taxon>Caenorhabditis</taxon>
    </lineage>
</organism>
<evidence type="ECO:0000256" key="12">
    <source>
        <dbReference type="ARBA" id="ARBA00023212"/>
    </source>
</evidence>
<dbReference type="GO" id="GO:0005856">
    <property type="term" value="C:cytoskeleton"/>
    <property type="evidence" value="ECO:0007669"/>
    <property type="project" value="UniProtKB-SubCell"/>
</dbReference>
<evidence type="ECO:0000256" key="7">
    <source>
        <dbReference type="ARBA" id="ARBA00022968"/>
    </source>
</evidence>
<keyword evidence="7" id="KW-0735">Signal-anchor</keyword>
<evidence type="ECO:0000256" key="4">
    <source>
        <dbReference type="ARBA" id="ARBA00022475"/>
    </source>
</evidence>
<evidence type="ECO:0000313" key="14">
    <source>
        <dbReference type="EMBL" id="CAB3405331.1"/>
    </source>
</evidence>
<evidence type="ECO:0000256" key="10">
    <source>
        <dbReference type="ARBA" id="ARBA00023157"/>
    </source>
</evidence>
<name>A0A8S1EX83_9PELO</name>
<keyword evidence="8 13" id="KW-1133">Transmembrane helix</keyword>
<keyword evidence="11" id="KW-0325">Glycoprotein</keyword>
<evidence type="ECO:0000256" key="1">
    <source>
        <dbReference type="ARBA" id="ARBA00004245"/>
    </source>
</evidence>
<evidence type="ECO:0000256" key="3">
    <source>
        <dbReference type="ARBA" id="ARBA00007574"/>
    </source>
</evidence>
<evidence type="ECO:0000313" key="15">
    <source>
        <dbReference type="Proteomes" id="UP000494206"/>
    </source>
</evidence>
<feature type="transmembrane region" description="Helical" evidence="13">
    <location>
        <begin position="108"/>
        <end position="131"/>
    </location>
</feature>
<dbReference type="AlphaFoldDB" id="A0A8S1EX83"/>
<comment type="similarity">
    <text evidence="3">Belongs to the sarcoglycan beta/delta/gamma/zeta family.</text>
</comment>
<evidence type="ECO:0000256" key="9">
    <source>
        <dbReference type="ARBA" id="ARBA00023136"/>
    </source>
</evidence>
<evidence type="ECO:0000256" key="11">
    <source>
        <dbReference type="ARBA" id="ARBA00023180"/>
    </source>
</evidence>
<keyword evidence="5" id="KW-0963">Cytoplasm</keyword>
<keyword evidence="6 13" id="KW-0812">Transmembrane</keyword>
<evidence type="ECO:0000256" key="2">
    <source>
        <dbReference type="ARBA" id="ARBA00004274"/>
    </source>
</evidence>
<dbReference type="PANTHER" id="PTHR12939:SF10">
    <property type="entry name" value="EG:4F1.1 PROTEIN"/>
    <property type="match status" value="1"/>
</dbReference>
<keyword evidence="12" id="KW-0206">Cytoskeleton</keyword>
<keyword evidence="9 13" id="KW-0472">Membrane</keyword>
<evidence type="ECO:0000256" key="13">
    <source>
        <dbReference type="SAM" id="Phobius"/>
    </source>
</evidence>
<evidence type="ECO:0008006" key="16">
    <source>
        <dbReference type="Google" id="ProtNLM"/>
    </source>
</evidence>
<dbReference type="GO" id="GO:0042383">
    <property type="term" value="C:sarcolemma"/>
    <property type="evidence" value="ECO:0007669"/>
    <property type="project" value="UniProtKB-SubCell"/>
</dbReference>
<dbReference type="GO" id="GO:0016012">
    <property type="term" value="C:sarcoglycan complex"/>
    <property type="evidence" value="ECO:0007669"/>
    <property type="project" value="InterPro"/>
</dbReference>
<gene>
    <name evidence="14" type="ORF">CBOVIS_LOCUS7541</name>
</gene>
<accession>A0A8S1EX83</accession>
<reference evidence="14 15" key="1">
    <citation type="submission" date="2020-04" db="EMBL/GenBank/DDBJ databases">
        <authorList>
            <person name="Laetsch R D."/>
            <person name="Stevens L."/>
            <person name="Kumar S."/>
            <person name="Blaxter L. M."/>
        </authorList>
    </citation>
    <scope>NUCLEOTIDE SEQUENCE [LARGE SCALE GENOMIC DNA]</scope>
</reference>
<dbReference type="InterPro" id="IPR039972">
    <property type="entry name" value="Sarcoglycan_gamma/delta/zeta"/>
</dbReference>
<evidence type="ECO:0000256" key="5">
    <source>
        <dbReference type="ARBA" id="ARBA00022490"/>
    </source>
</evidence>
<dbReference type="Pfam" id="PF04790">
    <property type="entry name" value="Sarcoglycan_1"/>
    <property type="match status" value="1"/>
</dbReference>
<dbReference type="EMBL" id="CADEPM010000004">
    <property type="protein sequence ID" value="CAB3405331.1"/>
    <property type="molecule type" value="Genomic_DNA"/>
</dbReference>
<dbReference type="OrthoDB" id="496749at2759"/>
<keyword evidence="15" id="KW-1185">Reference proteome</keyword>
<dbReference type="Proteomes" id="UP000494206">
    <property type="component" value="Unassembled WGS sequence"/>
</dbReference>
<dbReference type="PANTHER" id="PTHR12939">
    <property type="entry name" value="SARCOGLYCAN"/>
    <property type="match status" value="1"/>
</dbReference>
<proteinExistence type="inferred from homology"/>
<protein>
    <recommendedName>
        <fullName evidence="16">Sarcoglycan complex subunit protein</fullName>
    </recommendedName>
</protein>
<evidence type="ECO:0000256" key="8">
    <source>
        <dbReference type="ARBA" id="ARBA00022989"/>
    </source>
</evidence>
<evidence type="ECO:0000256" key="6">
    <source>
        <dbReference type="ARBA" id="ARBA00022692"/>
    </source>
</evidence>
<comment type="subcellular location">
    <subcellularLocation>
        <location evidence="2">Cell membrane</location>
        <location evidence="2">Sarcolemma</location>
        <topology evidence="2">Single-pass type II membrane protein</topology>
    </subcellularLocation>
    <subcellularLocation>
        <location evidence="1">Cytoplasm</location>
        <location evidence="1">Cytoskeleton</location>
    </subcellularLocation>
</comment>
<keyword evidence="4" id="KW-1003">Cell membrane</keyword>
<comment type="caution">
    <text evidence="14">The sequence shown here is derived from an EMBL/GenBank/DDBJ whole genome shotgun (WGS) entry which is preliminary data.</text>
</comment>
<keyword evidence="10" id="KW-1015">Disulfide bond</keyword>
<sequence length="360" mass="39378">MLRGGRLLLAHSELSLTHTTTMPNYPVYSMGPSSPIDEPVWSRNEGAMSRGVSHHSMIAAATPTTTPYSAAGAFTPFPTQTTVIHSNVKQVPDADIYRVGIYGWRKRFLYIFILVLTIGIVLNLALTIWIMSVLDFSTDGIGALKIEDDGIRVEGRAQFDRPVHFSELGTLRDETLSIDSFNGVNLQSRNTKGDVAAKFSLMPDGKAQMTCDKFEVFDDDQKLLFFADSDEIGLKLENLRILDEGGSVFEGAIQTSSVRPQPDAPLRLESPTRSVSVDAAQDIEILAAAGEVAVNSLLDINISSKQGEIRLESSTIYMEKLHRSDGRGAPQTQVCVCHNGRLFLAAPNADCRADREICAN</sequence>